<dbReference type="EMBL" id="OY731404">
    <property type="protein sequence ID" value="CAJ1969863.1"/>
    <property type="molecule type" value="Genomic_DNA"/>
</dbReference>
<gene>
    <name evidence="1" type="ORF">AYBTSS11_LOCUS22483</name>
    <name evidence="2" type="ORF">AYBTSS11_LOCUS22487</name>
</gene>
<accession>A0AA86SXG4</accession>
<dbReference type="AlphaFoldDB" id="A0AA86SXG4"/>
<protein>
    <submittedName>
        <fullName evidence="2">Uncharacterized protein</fullName>
    </submittedName>
</protein>
<evidence type="ECO:0000313" key="1">
    <source>
        <dbReference type="EMBL" id="CAJ1969863.1"/>
    </source>
</evidence>
<proteinExistence type="predicted"/>
<dbReference type="Gramene" id="rna-AYBTSS11_LOCUS22487">
    <property type="protein sequence ID" value="CAJ1969869.1"/>
    <property type="gene ID" value="gene-AYBTSS11_LOCUS22487"/>
</dbReference>
<keyword evidence="3" id="KW-1185">Reference proteome</keyword>
<sequence>MDLRLTRKARGKILGTSAVKASLVIVAIASLKLKAWFRLSGMPAFKESQESHWFGSVPRLRHLKMQCPSFPSVRMPLQSIAQRPMASIPRAFPEKVLLSGFKLWLRLRNDLPD</sequence>
<reference evidence="2" key="1">
    <citation type="submission" date="2023-10" db="EMBL/GenBank/DDBJ databases">
        <authorList>
            <person name="Domelevo Entfellner J.-B."/>
        </authorList>
    </citation>
    <scope>NUCLEOTIDE SEQUENCE</scope>
</reference>
<dbReference type="EMBL" id="OY731404">
    <property type="protein sequence ID" value="CAJ1969869.1"/>
    <property type="molecule type" value="Genomic_DNA"/>
</dbReference>
<evidence type="ECO:0000313" key="2">
    <source>
        <dbReference type="EMBL" id="CAJ1969869.1"/>
    </source>
</evidence>
<evidence type="ECO:0000313" key="3">
    <source>
        <dbReference type="Proteomes" id="UP001189624"/>
    </source>
</evidence>
<organism evidence="2 3">
    <name type="scientific">Sphenostylis stenocarpa</name>
    <dbReference type="NCBI Taxonomy" id="92480"/>
    <lineage>
        <taxon>Eukaryota</taxon>
        <taxon>Viridiplantae</taxon>
        <taxon>Streptophyta</taxon>
        <taxon>Embryophyta</taxon>
        <taxon>Tracheophyta</taxon>
        <taxon>Spermatophyta</taxon>
        <taxon>Magnoliopsida</taxon>
        <taxon>eudicotyledons</taxon>
        <taxon>Gunneridae</taxon>
        <taxon>Pentapetalae</taxon>
        <taxon>rosids</taxon>
        <taxon>fabids</taxon>
        <taxon>Fabales</taxon>
        <taxon>Fabaceae</taxon>
        <taxon>Papilionoideae</taxon>
        <taxon>50 kb inversion clade</taxon>
        <taxon>NPAAA clade</taxon>
        <taxon>indigoferoid/millettioid clade</taxon>
        <taxon>Phaseoleae</taxon>
        <taxon>Sphenostylis</taxon>
    </lineage>
</organism>
<dbReference type="Proteomes" id="UP001189624">
    <property type="component" value="Chromosome 7"/>
</dbReference>
<dbReference type="Gramene" id="rna-AYBTSS11_LOCUS22483">
    <property type="protein sequence ID" value="CAJ1969863.1"/>
    <property type="gene ID" value="gene-AYBTSS11_LOCUS22483"/>
</dbReference>
<name>A0AA86SXG4_9FABA</name>